<protein>
    <submittedName>
        <fullName evidence="1">Uncharacterized protein</fullName>
    </submittedName>
</protein>
<sequence length="126" mass="13684">MPGTAHFVLFLFGRSRPCRVPTGRARGPPEQVGTPCEVLIVCMLVSVSCYLAGEAMMLLSQDPMTLVSAFRVPLGQCLVGQCSMVLTFARKEWTRVPVLPPYGSQSCAFIPVAPSFLHGMLIQLLT</sequence>
<evidence type="ECO:0000313" key="1">
    <source>
        <dbReference type="EMBL" id="MXU91892.1"/>
    </source>
</evidence>
<dbReference type="EMBL" id="GIFC01009809">
    <property type="protein sequence ID" value="MXU91892.1"/>
    <property type="molecule type" value="Transcribed_RNA"/>
</dbReference>
<reference evidence="1" key="1">
    <citation type="submission" date="2019-12" db="EMBL/GenBank/DDBJ databases">
        <title>An insight into the sialome of adult female Ixodes ricinus ticks feeding for 6 days.</title>
        <authorList>
            <person name="Perner J."/>
            <person name="Ribeiro J.M.C."/>
        </authorList>
    </citation>
    <scope>NUCLEOTIDE SEQUENCE</scope>
    <source>
        <strain evidence="1">Semi-engorged</strain>
        <tissue evidence="1">Salivary glands</tissue>
    </source>
</reference>
<proteinExistence type="predicted"/>
<organism evidence="1">
    <name type="scientific">Ixodes ricinus</name>
    <name type="common">Common tick</name>
    <name type="synonym">Acarus ricinus</name>
    <dbReference type="NCBI Taxonomy" id="34613"/>
    <lineage>
        <taxon>Eukaryota</taxon>
        <taxon>Metazoa</taxon>
        <taxon>Ecdysozoa</taxon>
        <taxon>Arthropoda</taxon>
        <taxon>Chelicerata</taxon>
        <taxon>Arachnida</taxon>
        <taxon>Acari</taxon>
        <taxon>Parasitiformes</taxon>
        <taxon>Ixodida</taxon>
        <taxon>Ixodoidea</taxon>
        <taxon>Ixodidae</taxon>
        <taxon>Ixodinae</taxon>
        <taxon>Ixodes</taxon>
    </lineage>
</organism>
<name>A0A6B0UQE8_IXORI</name>
<dbReference type="AlphaFoldDB" id="A0A6B0UQE8"/>
<accession>A0A6B0UQE8</accession>